<reference evidence="3 5" key="1">
    <citation type="journal article" date="2014" name="BMC Genomics">
        <title>Genome sequence of Anopheles sinensis provides insight into genetics basis of mosquito competence for malaria parasites.</title>
        <authorList>
            <person name="Zhou D."/>
            <person name="Zhang D."/>
            <person name="Ding G."/>
            <person name="Shi L."/>
            <person name="Hou Q."/>
            <person name="Ye Y."/>
            <person name="Xu Y."/>
            <person name="Zhou H."/>
            <person name="Xiong C."/>
            <person name="Li S."/>
            <person name="Yu J."/>
            <person name="Hong S."/>
            <person name="Yu X."/>
            <person name="Zou P."/>
            <person name="Chen C."/>
            <person name="Chang X."/>
            <person name="Wang W."/>
            <person name="Lv Y."/>
            <person name="Sun Y."/>
            <person name="Ma L."/>
            <person name="Shen B."/>
            <person name="Zhu C."/>
        </authorList>
    </citation>
    <scope>NUCLEOTIDE SEQUENCE [LARGE SCALE GENOMIC DNA]</scope>
</reference>
<dbReference type="AlphaFoldDB" id="A0A084V9U1"/>
<name>A0A084V9U1_ANOSI</name>
<dbReference type="VEuPathDB" id="VectorBase:ASIC000044"/>
<evidence type="ECO:0000313" key="3">
    <source>
        <dbReference type="EMBL" id="KFB34735.1"/>
    </source>
</evidence>
<evidence type="ECO:0000313" key="5">
    <source>
        <dbReference type="Proteomes" id="UP000030765"/>
    </source>
</evidence>
<keyword evidence="3" id="KW-0548">Nucleotidyltransferase</keyword>
<protein>
    <submittedName>
        <fullName evidence="3 4">2-C-methyl-D-erythritol 4-phosphate cytidylyltransferase</fullName>
    </submittedName>
</protein>
<feature type="chain" id="PRO_5010759786" evidence="2">
    <location>
        <begin position="21"/>
        <end position="94"/>
    </location>
</feature>
<dbReference type="Proteomes" id="UP000030765">
    <property type="component" value="Unassembled WGS sequence"/>
</dbReference>
<dbReference type="EMBL" id="KE523861">
    <property type="protein sequence ID" value="KFB34735.1"/>
    <property type="molecule type" value="Genomic_DNA"/>
</dbReference>
<keyword evidence="2" id="KW-0732">Signal</keyword>
<gene>
    <name evidence="3" type="ORF">ZHAS_00000044</name>
</gene>
<sequence length="94" mass="9984">MLRITLGILLVPFLSPNSSLEEVLEEAAGGNELKLCKSGNDSRPDRARSLPGGQGGVFLAVHQNTQPRITVEPAARMVHKKLGPGSGTPTRVLE</sequence>
<feature type="region of interest" description="Disordered" evidence="1">
    <location>
        <begin position="33"/>
        <end position="54"/>
    </location>
</feature>
<keyword evidence="5" id="KW-1185">Reference proteome</keyword>
<proteinExistence type="predicted"/>
<accession>A0A084V9U1</accession>
<feature type="signal peptide" evidence="2">
    <location>
        <begin position="1"/>
        <end position="20"/>
    </location>
</feature>
<keyword evidence="3" id="KW-0808">Transferase</keyword>
<dbReference type="GO" id="GO:0016779">
    <property type="term" value="F:nucleotidyltransferase activity"/>
    <property type="evidence" value="ECO:0007669"/>
    <property type="project" value="UniProtKB-KW"/>
</dbReference>
<reference evidence="4" key="2">
    <citation type="submission" date="2020-05" db="UniProtKB">
        <authorList>
            <consortium name="EnsemblMetazoa"/>
        </authorList>
    </citation>
    <scope>IDENTIFICATION</scope>
</reference>
<evidence type="ECO:0000256" key="1">
    <source>
        <dbReference type="SAM" id="MobiDB-lite"/>
    </source>
</evidence>
<evidence type="ECO:0000313" key="4">
    <source>
        <dbReference type="EnsemblMetazoa" id="ASIC000044-PA"/>
    </source>
</evidence>
<dbReference type="EMBL" id="ATLV01000234">
    <property type="status" value="NOT_ANNOTATED_CDS"/>
    <property type="molecule type" value="Genomic_DNA"/>
</dbReference>
<organism evidence="3">
    <name type="scientific">Anopheles sinensis</name>
    <name type="common">Mosquito</name>
    <dbReference type="NCBI Taxonomy" id="74873"/>
    <lineage>
        <taxon>Eukaryota</taxon>
        <taxon>Metazoa</taxon>
        <taxon>Ecdysozoa</taxon>
        <taxon>Arthropoda</taxon>
        <taxon>Hexapoda</taxon>
        <taxon>Insecta</taxon>
        <taxon>Pterygota</taxon>
        <taxon>Neoptera</taxon>
        <taxon>Endopterygota</taxon>
        <taxon>Diptera</taxon>
        <taxon>Nematocera</taxon>
        <taxon>Culicoidea</taxon>
        <taxon>Culicidae</taxon>
        <taxon>Anophelinae</taxon>
        <taxon>Anopheles</taxon>
    </lineage>
</organism>
<evidence type="ECO:0000256" key="2">
    <source>
        <dbReference type="SAM" id="SignalP"/>
    </source>
</evidence>
<dbReference type="EnsemblMetazoa" id="ASIC000044-RA">
    <property type="protein sequence ID" value="ASIC000044-PA"/>
    <property type="gene ID" value="ASIC000044"/>
</dbReference>